<comment type="caution">
    <text evidence="1">The sequence shown here is derived from an EMBL/GenBank/DDBJ whole genome shotgun (WGS) entry which is preliminary data.</text>
</comment>
<accession>A0A820M274</accession>
<dbReference type="EMBL" id="CAJOBD010055811">
    <property type="protein sequence ID" value="CAF4366572.1"/>
    <property type="molecule type" value="Genomic_DNA"/>
</dbReference>
<evidence type="ECO:0008006" key="3">
    <source>
        <dbReference type="Google" id="ProtNLM"/>
    </source>
</evidence>
<dbReference type="PANTHER" id="PTHR21301:SF10">
    <property type="entry name" value="REVERSE TRANSCRIPTASE DOMAIN-CONTAINING PROTEIN"/>
    <property type="match status" value="1"/>
</dbReference>
<gene>
    <name evidence="1" type="ORF">JBS370_LOCUS42395</name>
</gene>
<dbReference type="PANTHER" id="PTHR21301">
    <property type="entry name" value="REVERSE TRANSCRIPTASE"/>
    <property type="match status" value="1"/>
</dbReference>
<evidence type="ECO:0000313" key="1">
    <source>
        <dbReference type="EMBL" id="CAF4366572.1"/>
    </source>
</evidence>
<proteinExistence type="predicted"/>
<protein>
    <recommendedName>
        <fullName evidence="3">Reverse transcriptase domain-containing protein</fullName>
    </recommendedName>
</protein>
<name>A0A820M274_9BILA</name>
<evidence type="ECO:0000313" key="2">
    <source>
        <dbReference type="Proteomes" id="UP000663836"/>
    </source>
</evidence>
<dbReference type="AlphaFoldDB" id="A0A820M274"/>
<feature type="non-terminal residue" evidence="1">
    <location>
        <position position="157"/>
    </location>
</feature>
<dbReference type="Proteomes" id="UP000663836">
    <property type="component" value="Unassembled WGS sequence"/>
</dbReference>
<organism evidence="1 2">
    <name type="scientific">Rotaria sordida</name>
    <dbReference type="NCBI Taxonomy" id="392033"/>
    <lineage>
        <taxon>Eukaryota</taxon>
        <taxon>Metazoa</taxon>
        <taxon>Spiralia</taxon>
        <taxon>Gnathifera</taxon>
        <taxon>Rotifera</taxon>
        <taxon>Eurotatoria</taxon>
        <taxon>Bdelloidea</taxon>
        <taxon>Philodinida</taxon>
        <taxon>Philodinidae</taxon>
        <taxon>Rotaria</taxon>
    </lineage>
</organism>
<reference evidence="1" key="1">
    <citation type="submission" date="2021-02" db="EMBL/GenBank/DDBJ databases">
        <authorList>
            <person name="Nowell W R."/>
        </authorList>
    </citation>
    <scope>NUCLEOTIDE SEQUENCE</scope>
</reference>
<feature type="non-terminal residue" evidence="1">
    <location>
        <position position="1"/>
    </location>
</feature>
<sequence length="157" mass="18074">MEKTEAYKCLGTIDPLPDLIQRTNNYLLNLRLAKWITQKQYETLCINSNEVELAHLYYLPKAHKPGTPLRPIISGLKHPTIKISKFLDELLRLLFDKIASETTVTSGFELVKQLQKWSKDNIRQGTLFCTIDVTDLYTMVPQTEGVLSLKKMLDHVK</sequence>